<dbReference type="Proteomes" id="UP000233551">
    <property type="component" value="Unassembled WGS sequence"/>
</dbReference>
<gene>
    <name evidence="2" type="ORF">CRG98_046368</name>
</gene>
<accession>A0A2I0HPQ8</accession>
<sequence>TGPSVGRAVPNGIVAGPGWTATAGSDRMAGLLGGWVATCAGPERRSRRLAKIMKRRRRREAVRGGSGGSSGELRAERGAEGAEVRESRRMCGGRRENRDPNCGGSRSGAASVRTERAPGFREKSSCGP</sequence>
<proteinExistence type="predicted"/>
<name>A0A2I0HPQ8_PUNGR</name>
<dbReference type="AlphaFoldDB" id="A0A2I0HPQ8"/>
<comment type="caution">
    <text evidence="2">The sequence shown here is derived from an EMBL/GenBank/DDBJ whole genome shotgun (WGS) entry which is preliminary data.</text>
</comment>
<reference evidence="2 3" key="1">
    <citation type="submission" date="2017-11" db="EMBL/GenBank/DDBJ databases">
        <title>De-novo sequencing of pomegranate (Punica granatum L.) genome.</title>
        <authorList>
            <person name="Akparov Z."/>
            <person name="Amiraslanov A."/>
            <person name="Hajiyeva S."/>
            <person name="Abbasov M."/>
            <person name="Kaur K."/>
            <person name="Hamwieh A."/>
            <person name="Solovyev V."/>
            <person name="Salamov A."/>
            <person name="Braich B."/>
            <person name="Kosarev P."/>
            <person name="Mahmoud A."/>
            <person name="Hajiyev E."/>
            <person name="Babayeva S."/>
            <person name="Izzatullayeva V."/>
            <person name="Mammadov A."/>
            <person name="Mammadov A."/>
            <person name="Sharifova S."/>
            <person name="Ojaghi J."/>
            <person name="Eynullazada K."/>
            <person name="Bayramov B."/>
            <person name="Abdulazimova A."/>
            <person name="Shahmuradov I."/>
        </authorList>
    </citation>
    <scope>NUCLEOTIDE SEQUENCE [LARGE SCALE GENOMIC DNA]</scope>
    <source>
        <strain evidence="3">cv. AG2017</strain>
        <tissue evidence="2">Leaf</tissue>
    </source>
</reference>
<dbReference type="EMBL" id="PGOL01006824">
    <property type="protein sequence ID" value="PKI33246.1"/>
    <property type="molecule type" value="Genomic_DNA"/>
</dbReference>
<keyword evidence="3" id="KW-1185">Reference proteome</keyword>
<feature type="region of interest" description="Disordered" evidence="1">
    <location>
        <begin position="52"/>
        <end position="128"/>
    </location>
</feature>
<feature type="compositionally biased region" description="Basic and acidic residues" evidence="1">
    <location>
        <begin position="73"/>
        <end position="99"/>
    </location>
</feature>
<feature type="compositionally biased region" description="Basic and acidic residues" evidence="1">
    <location>
        <begin position="113"/>
        <end position="128"/>
    </location>
</feature>
<organism evidence="2 3">
    <name type="scientific">Punica granatum</name>
    <name type="common">Pomegranate</name>
    <dbReference type="NCBI Taxonomy" id="22663"/>
    <lineage>
        <taxon>Eukaryota</taxon>
        <taxon>Viridiplantae</taxon>
        <taxon>Streptophyta</taxon>
        <taxon>Embryophyta</taxon>
        <taxon>Tracheophyta</taxon>
        <taxon>Spermatophyta</taxon>
        <taxon>Magnoliopsida</taxon>
        <taxon>eudicotyledons</taxon>
        <taxon>Gunneridae</taxon>
        <taxon>Pentapetalae</taxon>
        <taxon>rosids</taxon>
        <taxon>malvids</taxon>
        <taxon>Myrtales</taxon>
        <taxon>Lythraceae</taxon>
        <taxon>Punica</taxon>
    </lineage>
</organism>
<feature type="non-terminal residue" evidence="2">
    <location>
        <position position="1"/>
    </location>
</feature>
<protein>
    <submittedName>
        <fullName evidence="2">Uncharacterized protein</fullName>
    </submittedName>
</protein>
<evidence type="ECO:0000256" key="1">
    <source>
        <dbReference type="SAM" id="MobiDB-lite"/>
    </source>
</evidence>
<evidence type="ECO:0000313" key="3">
    <source>
        <dbReference type="Proteomes" id="UP000233551"/>
    </source>
</evidence>
<evidence type="ECO:0000313" key="2">
    <source>
        <dbReference type="EMBL" id="PKI33246.1"/>
    </source>
</evidence>